<organism evidence="3 4">
    <name type="scientific">Corynebacterium crudilactis</name>
    <dbReference type="NCBI Taxonomy" id="1652495"/>
    <lineage>
        <taxon>Bacteria</taxon>
        <taxon>Bacillati</taxon>
        <taxon>Actinomycetota</taxon>
        <taxon>Actinomycetes</taxon>
        <taxon>Mycobacteriales</taxon>
        <taxon>Corynebacteriaceae</taxon>
        <taxon>Corynebacterium</taxon>
    </lineage>
</organism>
<dbReference type="EMBL" id="CP015622">
    <property type="protein sequence ID" value="ANE03129.1"/>
    <property type="molecule type" value="Genomic_DNA"/>
</dbReference>
<evidence type="ECO:0000256" key="2">
    <source>
        <dbReference type="SAM" id="Phobius"/>
    </source>
</evidence>
<feature type="compositionally biased region" description="Basic and acidic residues" evidence="1">
    <location>
        <begin position="95"/>
        <end position="111"/>
    </location>
</feature>
<reference evidence="3 4" key="1">
    <citation type="submission" date="2016-05" db="EMBL/GenBank/DDBJ databases">
        <title>Complete genome sequence of Corynebacterium crudilactis, a new Corynebacterium species isolated from raw cow's milk.</title>
        <authorList>
            <person name="Christian R."/>
            <person name="Zimmermann J."/>
            <person name="Lipski A."/>
            <person name="Kalinowski J."/>
        </authorList>
    </citation>
    <scope>NUCLEOTIDE SEQUENCE [LARGE SCALE GENOMIC DNA]</scope>
    <source>
        <strain evidence="3 4">JZ16</strain>
    </source>
</reference>
<proteinExistence type="predicted"/>
<keyword evidence="2" id="KW-0812">Transmembrane</keyword>
<evidence type="ECO:0000313" key="3">
    <source>
        <dbReference type="EMBL" id="ANE03129.1"/>
    </source>
</evidence>
<protein>
    <submittedName>
        <fullName evidence="3">Uncharacterized protein</fullName>
    </submittedName>
</protein>
<evidence type="ECO:0000313" key="4">
    <source>
        <dbReference type="Proteomes" id="UP000076929"/>
    </source>
</evidence>
<keyword evidence="2" id="KW-0472">Membrane</keyword>
<dbReference type="Proteomes" id="UP000076929">
    <property type="component" value="Chromosome"/>
</dbReference>
<feature type="compositionally biased region" description="Basic and acidic residues" evidence="1">
    <location>
        <begin position="50"/>
        <end position="59"/>
    </location>
</feature>
<feature type="compositionally biased region" description="Basic and acidic residues" evidence="1">
    <location>
        <begin position="70"/>
        <end position="87"/>
    </location>
</feature>
<keyword evidence="2" id="KW-1133">Transmembrane helix</keyword>
<feature type="compositionally biased region" description="Low complexity" evidence="1">
    <location>
        <begin position="126"/>
        <end position="140"/>
    </location>
</feature>
<accession>A0A172QR24</accession>
<dbReference type="OrthoDB" id="4428184at2"/>
<feature type="transmembrane region" description="Helical" evidence="2">
    <location>
        <begin position="303"/>
        <end position="324"/>
    </location>
</feature>
<dbReference type="STRING" id="1652495.ccrud_02150"/>
<dbReference type="KEGG" id="ccjz:ccrud_02150"/>
<dbReference type="AlphaFoldDB" id="A0A172QR24"/>
<dbReference type="RefSeq" id="WP_066564228.1">
    <property type="nucleotide sequence ID" value="NZ_CP015622.1"/>
</dbReference>
<feature type="region of interest" description="Disordered" evidence="1">
    <location>
        <begin position="14"/>
        <end position="140"/>
    </location>
</feature>
<feature type="transmembrane region" description="Helical" evidence="2">
    <location>
        <begin position="277"/>
        <end position="297"/>
    </location>
</feature>
<name>A0A172QR24_9CORY</name>
<feature type="transmembrane region" description="Helical" evidence="2">
    <location>
        <begin position="244"/>
        <end position="265"/>
    </location>
</feature>
<gene>
    <name evidence="3" type="ORF">ccrud_02150</name>
</gene>
<evidence type="ECO:0000256" key="1">
    <source>
        <dbReference type="SAM" id="MobiDB-lite"/>
    </source>
</evidence>
<sequence>MSEEKLTVAELMARAAKEGHSTNAPRRRRRRSIEDGGVSVAELTGSIPAVKEKPVESKHSSVPIDAPAETEPKPEPKKPEQESKPELKAVPAPAKVEKKVEEVPKKPETPKAVEQPKAVIPPKPAAQPKAPAQPKAAKVAEVVEVEGDVEKQENPVRPAPSNDETMVLSIVDEKDPISLTTGAFPVVPAVAAKPTPVVRAEKEADAESAVQAEFAPVAVDNAETTTFDVSGIEEAEEAESDNKMSIASILLMAIVGIVLGVVVFLGFEMLWERLNKWLVAVLAVGVTLGMVGVVHALRTSRDGLSMVLAGIVGAVMTFGPLAIVM</sequence>
<keyword evidence="4" id="KW-1185">Reference proteome</keyword>